<name>A0A927RE87_9BACL</name>
<evidence type="ECO:0008006" key="3">
    <source>
        <dbReference type="Google" id="ProtNLM"/>
    </source>
</evidence>
<dbReference type="Proteomes" id="UP000658225">
    <property type="component" value="Unassembled WGS sequence"/>
</dbReference>
<dbReference type="EMBL" id="JADBEL010000005">
    <property type="protein sequence ID" value="MBE1554372.1"/>
    <property type="molecule type" value="Genomic_DNA"/>
</dbReference>
<evidence type="ECO:0000313" key="1">
    <source>
        <dbReference type="EMBL" id="MBE1554372.1"/>
    </source>
</evidence>
<dbReference type="RefSeq" id="WP_225941945.1">
    <property type="nucleotide sequence ID" value="NZ_JADBEL010000005.1"/>
</dbReference>
<reference evidence="1" key="1">
    <citation type="submission" date="2020-10" db="EMBL/GenBank/DDBJ databases">
        <title>Genomic Encyclopedia of Type Strains, Phase IV (KMG-IV): sequencing the most valuable type-strain genomes for metagenomic binning, comparative biology and taxonomic classification.</title>
        <authorList>
            <person name="Goeker M."/>
        </authorList>
    </citation>
    <scope>NUCLEOTIDE SEQUENCE</scope>
    <source>
        <strain evidence="1">DSM 13886</strain>
    </source>
</reference>
<accession>A0A927RE87</accession>
<protein>
    <recommendedName>
        <fullName evidence="3">Transposase DDE domain-containing protein</fullName>
    </recommendedName>
</protein>
<sequence>MTSVNELSFGFNKRIKINFDGDDLTSDAGLLFFKSVVKNHRL</sequence>
<organism evidence="1 2">
    <name type="scientific">Sporosarcina limicola</name>
    <dbReference type="NCBI Taxonomy" id="34101"/>
    <lineage>
        <taxon>Bacteria</taxon>
        <taxon>Bacillati</taxon>
        <taxon>Bacillota</taxon>
        <taxon>Bacilli</taxon>
        <taxon>Bacillales</taxon>
        <taxon>Caryophanaceae</taxon>
        <taxon>Sporosarcina</taxon>
    </lineage>
</organism>
<dbReference type="AlphaFoldDB" id="A0A927RE87"/>
<proteinExistence type="predicted"/>
<comment type="caution">
    <text evidence="1">The sequence shown here is derived from an EMBL/GenBank/DDBJ whole genome shotgun (WGS) entry which is preliminary data.</text>
</comment>
<gene>
    <name evidence="1" type="ORF">H4683_001447</name>
</gene>
<evidence type="ECO:0000313" key="2">
    <source>
        <dbReference type="Proteomes" id="UP000658225"/>
    </source>
</evidence>
<keyword evidence="2" id="KW-1185">Reference proteome</keyword>